<dbReference type="GO" id="GO:0047343">
    <property type="term" value="F:glucose-1-phosphate cytidylyltransferase activity"/>
    <property type="evidence" value="ECO:0007669"/>
    <property type="project" value="UniProtKB-EC"/>
</dbReference>
<keyword evidence="2" id="KW-0808">Transferase</keyword>
<dbReference type="InterPro" id="IPR013446">
    <property type="entry name" value="G1P_cyt_trans-like"/>
</dbReference>
<dbReference type="PANTHER" id="PTHR47183">
    <property type="entry name" value="GLUCOSE-1-PHOSPHATE CYTIDYLYLTRANSFERASE-RELATED"/>
    <property type="match status" value="1"/>
</dbReference>
<name>A0A508ST46_9BRAD</name>
<dbReference type="InterPro" id="IPR029044">
    <property type="entry name" value="Nucleotide-diphossugar_trans"/>
</dbReference>
<accession>A0A508ST46</accession>
<gene>
    <name evidence="2" type="primary">rfbF</name>
    <name evidence="2" type="ORF">CI1B_02730</name>
</gene>
<keyword evidence="3" id="KW-1185">Reference proteome</keyword>
<comment type="caution">
    <text evidence="2">The sequence shown here is derived from an EMBL/GenBank/DDBJ whole genome shotgun (WGS) entry which is preliminary data.</text>
</comment>
<evidence type="ECO:0000313" key="2">
    <source>
        <dbReference type="EMBL" id="VIO65176.1"/>
    </source>
</evidence>
<dbReference type="Gene3D" id="3.90.550.10">
    <property type="entry name" value="Spore Coat Polysaccharide Biosynthesis Protein SpsA, Chain A"/>
    <property type="match status" value="1"/>
</dbReference>
<evidence type="ECO:0000259" key="1">
    <source>
        <dbReference type="Pfam" id="PF00483"/>
    </source>
</evidence>
<dbReference type="InterPro" id="IPR005835">
    <property type="entry name" value="NTP_transferase_dom"/>
</dbReference>
<dbReference type="RefSeq" id="WP_139482623.1">
    <property type="nucleotide sequence ID" value="NZ_CAADFB020000021.1"/>
</dbReference>
<dbReference type="SUPFAM" id="SSF53448">
    <property type="entry name" value="Nucleotide-diphospho-sugar transferases"/>
    <property type="match status" value="1"/>
</dbReference>
<dbReference type="EC" id="2.7.7.33" evidence="2"/>
<dbReference type="OrthoDB" id="9801810at2"/>
<feature type="domain" description="Nucleotidyl transferase" evidence="1">
    <location>
        <begin position="2"/>
        <end position="231"/>
    </location>
</feature>
<dbReference type="AlphaFoldDB" id="A0A508ST46"/>
<reference evidence="2" key="1">
    <citation type="submission" date="2019-02" db="EMBL/GenBank/DDBJ databases">
        <authorList>
            <person name="Pothier F.J."/>
        </authorList>
    </citation>
    <scope>NUCLEOTIDE SEQUENCE</scope>
    <source>
        <strain evidence="2">CI-1B</strain>
    </source>
</reference>
<proteinExistence type="predicted"/>
<organism evidence="2 3">
    <name type="scientific">Bradyrhizobium ivorense</name>
    <dbReference type="NCBI Taxonomy" id="2511166"/>
    <lineage>
        <taxon>Bacteria</taxon>
        <taxon>Pseudomonadati</taxon>
        <taxon>Pseudomonadota</taxon>
        <taxon>Alphaproteobacteria</taxon>
        <taxon>Hyphomicrobiales</taxon>
        <taxon>Nitrobacteraceae</taxon>
        <taxon>Bradyrhizobium</taxon>
    </lineage>
</organism>
<dbReference type="Pfam" id="PF00483">
    <property type="entry name" value="NTP_transferase"/>
    <property type="match status" value="1"/>
</dbReference>
<evidence type="ECO:0000313" key="3">
    <source>
        <dbReference type="Proteomes" id="UP000328092"/>
    </source>
</evidence>
<dbReference type="EMBL" id="CAADFC020000004">
    <property type="protein sequence ID" value="VIO65176.1"/>
    <property type="molecule type" value="Genomic_DNA"/>
</dbReference>
<sequence length="271" mass="31274">MKTVLFCGGLGARIRDVSESIPKPMIPIGDKPILWHLMHYYSQFGHKDFILCLGHKANVIKEYFLNFRPQTYADCVVKGFGSQVEILGDPQQDWRIAMIDTGIWRNIGERLWAVRQHVAGEEMFLANYSDGLSDIDLDEMTRVFRASGKVACFTAVRPSFSLHLVDMLPDGKVERMRASQDANLWINGGFFIFRQEIFDYIEEGDELVEAPFRRLIAADQLMAFQHEGFWRPMDTLKDKHVLDDLVEKGTMPWLLNQTQRRPQFEAERKAG</sequence>
<protein>
    <submittedName>
        <fullName evidence="2">Glucose-1-phosphate cytidylyltransferase</fullName>
        <ecNumber evidence="2">2.7.7.33</ecNumber>
    </submittedName>
</protein>
<dbReference type="PANTHER" id="PTHR47183:SF3">
    <property type="entry name" value="TRANSFERASE"/>
    <property type="match status" value="1"/>
</dbReference>
<dbReference type="Proteomes" id="UP000328092">
    <property type="component" value="Unassembled WGS sequence"/>
</dbReference>
<keyword evidence="2" id="KW-0548">Nucleotidyltransferase</keyword>